<comment type="similarity">
    <text evidence="5">Belongs to the SepF family.</text>
</comment>
<dbReference type="Pfam" id="PF04472">
    <property type="entry name" value="SepF"/>
    <property type="match status" value="1"/>
</dbReference>
<sequence>MGFLDGFLNKMNFSTTDEYDGDYDDMDMTEENEEEEEETAASAAEEKKADQETPKTESAPASSTATFRKKSAKNTSSKVVSMNGVMKQSEVCMIIPKEYNDTKDIAEILLSGKTVVLNMEAMNFDTAQRVIDFTSGACFTMGGNLQKISKKIIIATPSNVELSGDFTELLGDDDSTDISSYSLKV</sequence>
<comment type="subcellular location">
    <subcellularLocation>
        <location evidence="5">Cytoplasm</location>
    </subcellularLocation>
    <text evidence="5">Localizes to the division site, in a FtsZ-dependent manner.</text>
</comment>
<organism evidence="7 8">
    <name type="scientific">Anthropogastromicrobium aceti</name>
    <dbReference type="NCBI Taxonomy" id="2981768"/>
    <lineage>
        <taxon>Bacteria</taxon>
        <taxon>Bacillati</taxon>
        <taxon>Bacillota</taxon>
        <taxon>Clostridia</taxon>
        <taxon>Lachnospirales</taxon>
        <taxon>Lachnospiraceae</taxon>
        <taxon>Anthropogastromicrobium</taxon>
    </lineage>
</organism>
<dbReference type="AlphaFoldDB" id="A0AAE3E2P4"/>
<keyword evidence="1 5" id="KW-0132">Cell division</keyword>
<evidence type="ECO:0000313" key="7">
    <source>
        <dbReference type="EMBL" id="MCC2221002.1"/>
    </source>
</evidence>
<dbReference type="PANTHER" id="PTHR35798:SF1">
    <property type="entry name" value="CELL DIVISION PROTEIN SEPF"/>
    <property type="match status" value="1"/>
</dbReference>
<evidence type="ECO:0000256" key="6">
    <source>
        <dbReference type="SAM" id="MobiDB-lite"/>
    </source>
</evidence>
<dbReference type="InterPro" id="IPR007561">
    <property type="entry name" value="Cell_div_SepF/SepF-rel"/>
</dbReference>
<accession>A0AAE3E2P4</accession>
<evidence type="ECO:0000256" key="3">
    <source>
        <dbReference type="ARBA" id="ARBA00023306"/>
    </source>
</evidence>
<proteinExistence type="inferred from homology"/>
<feature type="region of interest" description="Disordered" evidence="6">
    <location>
        <begin position="12"/>
        <end position="70"/>
    </location>
</feature>
<dbReference type="GO" id="GO:0000917">
    <property type="term" value="P:division septum assembly"/>
    <property type="evidence" value="ECO:0007669"/>
    <property type="project" value="UniProtKB-KW"/>
</dbReference>
<comment type="function">
    <text evidence="4 5">Cell division protein that is part of the divisome complex and is recruited early to the Z-ring. Probably stimulates Z-ring formation, perhaps through the cross-linking of FtsZ protofilaments. Its function overlaps with FtsA.</text>
</comment>
<evidence type="ECO:0000256" key="1">
    <source>
        <dbReference type="ARBA" id="ARBA00022618"/>
    </source>
</evidence>
<gene>
    <name evidence="5" type="primary">sepF</name>
    <name evidence="7" type="ORF">LKD48_04985</name>
</gene>
<dbReference type="Proteomes" id="UP001198200">
    <property type="component" value="Unassembled WGS sequence"/>
</dbReference>
<dbReference type="PANTHER" id="PTHR35798">
    <property type="entry name" value="CELL DIVISION PROTEIN SEPF"/>
    <property type="match status" value="1"/>
</dbReference>
<comment type="subunit">
    <text evidence="5">Homodimer. Interacts with FtsZ.</text>
</comment>
<feature type="compositionally biased region" description="Basic and acidic residues" evidence="6">
    <location>
        <begin position="44"/>
        <end position="55"/>
    </location>
</feature>
<evidence type="ECO:0000256" key="4">
    <source>
        <dbReference type="ARBA" id="ARBA00044936"/>
    </source>
</evidence>
<evidence type="ECO:0000256" key="2">
    <source>
        <dbReference type="ARBA" id="ARBA00023210"/>
    </source>
</evidence>
<feature type="compositionally biased region" description="Acidic residues" evidence="6">
    <location>
        <begin position="17"/>
        <end position="39"/>
    </location>
</feature>
<reference evidence="7 8" key="1">
    <citation type="submission" date="2021-10" db="EMBL/GenBank/DDBJ databases">
        <title>Anaerobic single-cell dispensing facilitates the cultivation of human gut bacteria.</title>
        <authorList>
            <person name="Afrizal A."/>
        </authorList>
    </citation>
    <scope>NUCLEOTIDE SEQUENCE [LARGE SCALE GENOMIC DNA]</scope>
    <source>
        <strain evidence="7 8">CLA-AA-H224</strain>
    </source>
</reference>
<protein>
    <recommendedName>
        <fullName evidence="5">Cell division protein SepF</fullName>
    </recommendedName>
</protein>
<dbReference type="RefSeq" id="WP_118612886.1">
    <property type="nucleotide sequence ID" value="NZ_JAJEQN010000009.1"/>
</dbReference>
<dbReference type="InterPro" id="IPR023052">
    <property type="entry name" value="Cell_div_SepF"/>
</dbReference>
<dbReference type="Gene3D" id="3.30.110.150">
    <property type="entry name" value="SepF-like protein"/>
    <property type="match status" value="1"/>
</dbReference>
<dbReference type="EMBL" id="JAJEQN010000009">
    <property type="protein sequence ID" value="MCC2221002.1"/>
    <property type="molecule type" value="Genomic_DNA"/>
</dbReference>
<dbReference type="GO" id="GO:0043093">
    <property type="term" value="P:FtsZ-dependent cytokinesis"/>
    <property type="evidence" value="ECO:0007669"/>
    <property type="project" value="UniProtKB-UniRule"/>
</dbReference>
<keyword evidence="3 5" id="KW-0131">Cell cycle</keyword>
<keyword evidence="2 5" id="KW-0717">Septation</keyword>
<comment type="caution">
    <text evidence="7">The sequence shown here is derived from an EMBL/GenBank/DDBJ whole genome shotgun (WGS) entry which is preliminary data.</text>
</comment>
<dbReference type="HAMAP" id="MF_01197">
    <property type="entry name" value="SepF"/>
    <property type="match status" value="1"/>
</dbReference>
<name>A0AAE3E2P4_9FIRM</name>
<evidence type="ECO:0000313" key="8">
    <source>
        <dbReference type="Proteomes" id="UP001198200"/>
    </source>
</evidence>
<dbReference type="GO" id="GO:0005737">
    <property type="term" value="C:cytoplasm"/>
    <property type="evidence" value="ECO:0007669"/>
    <property type="project" value="UniProtKB-SubCell"/>
</dbReference>
<dbReference type="InterPro" id="IPR038594">
    <property type="entry name" value="SepF-like_sf"/>
</dbReference>
<keyword evidence="5" id="KW-0963">Cytoplasm</keyword>
<evidence type="ECO:0000256" key="5">
    <source>
        <dbReference type="HAMAP-Rule" id="MF_01197"/>
    </source>
</evidence>
<keyword evidence="8" id="KW-1185">Reference proteome</keyword>